<sequence length="232" mass="26229">MKSMEWMGSCEKMDEDGSVLSLTRLCLLSLADNMREVWVKDYTDNYLDHYFFRYIMGPFNLLPGDLVEELTWLLCSRKQLSRAALHLLLVPQLRGLSLEKCPALVTSALCPTLLHGARVCGVWTYLEPSSYLQSSLLALDIGFGEYEGDSVATAAFLLLSLPCLERVAMEGLAQACCLIQHREFDQTEEFTDREGVPRLGEMWGSGGTGTAWAREKEQQQTRMRRGFLGRAW</sequence>
<reference evidence="1 2" key="1">
    <citation type="submission" date="2019-07" db="EMBL/GenBank/DDBJ databases">
        <title>Chromosome genome assembly for large yellow croaker.</title>
        <authorList>
            <person name="Xiao S."/>
        </authorList>
    </citation>
    <scope>NUCLEOTIDE SEQUENCE [LARGE SCALE GENOMIC DNA]</scope>
    <source>
        <strain evidence="1">JMULYC20181020</strain>
        <tissue evidence="1">Muscle</tissue>
    </source>
</reference>
<dbReference type="AlphaFoldDB" id="A0A6G0IM34"/>
<evidence type="ECO:0000313" key="2">
    <source>
        <dbReference type="Proteomes" id="UP000424527"/>
    </source>
</evidence>
<gene>
    <name evidence="1" type="ORF">D5F01_LYC09709</name>
</gene>
<evidence type="ECO:0000313" key="1">
    <source>
        <dbReference type="EMBL" id="KAE8292341.1"/>
    </source>
</evidence>
<comment type="caution">
    <text evidence="1">The sequence shown here is derived from an EMBL/GenBank/DDBJ whole genome shotgun (WGS) entry which is preliminary data.</text>
</comment>
<organism evidence="1 2">
    <name type="scientific">Larimichthys crocea</name>
    <name type="common">Large yellow croaker</name>
    <name type="synonym">Pseudosciaena crocea</name>
    <dbReference type="NCBI Taxonomy" id="215358"/>
    <lineage>
        <taxon>Eukaryota</taxon>
        <taxon>Metazoa</taxon>
        <taxon>Chordata</taxon>
        <taxon>Craniata</taxon>
        <taxon>Vertebrata</taxon>
        <taxon>Euteleostomi</taxon>
        <taxon>Actinopterygii</taxon>
        <taxon>Neopterygii</taxon>
        <taxon>Teleostei</taxon>
        <taxon>Neoteleostei</taxon>
        <taxon>Acanthomorphata</taxon>
        <taxon>Eupercaria</taxon>
        <taxon>Sciaenidae</taxon>
        <taxon>Larimichthys</taxon>
    </lineage>
</organism>
<accession>A0A6G0IM34</accession>
<keyword evidence="2" id="KW-1185">Reference proteome</keyword>
<proteinExistence type="predicted"/>
<name>A0A6G0IM34_LARCR</name>
<protein>
    <submittedName>
        <fullName evidence="1">Uncharacterized protein</fullName>
    </submittedName>
</protein>
<dbReference type="Proteomes" id="UP000424527">
    <property type="component" value="Unassembled WGS sequence"/>
</dbReference>
<dbReference type="EMBL" id="REGW02000009">
    <property type="protein sequence ID" value="KAE8292341.1"/>
    <property type="molecule type" value="Genomic_DNA"/>
</dbReference>